<keyword evidence="2" id="KW-1185">Reference proteome</keyword>
<name>A0A239NVE7_9ACTN</name>
<dbReference type="EMBL" id="FZOF01000048">
    <property type="protein sequence ID" value="SNT58314.1"/>
    <property type="molecule type" value="Genomic_DNA"/>
</dbReference>
<protein>
    <submittedName>
        <fullName evidence="1">Uncharacterized protein</fullName>
    </submittedName>
</protein>
<sequence>MTATILVMMLWGLPQDEPNLVSKGRIDGRSVTLTSSKPDPTNPDGAYRRRLSTARFEKSLRVVANSVIFRASGQDLTAAGTYVEMTARLFEPALLGLAVLAVRSRVKR</sequence>
<organism evidence="1 2">
    <name type="scientific">Actinacidiphila glaucinigra</name>
    <dbReference type="NCBI Taxonomy" id="235986"/>
    <lineage>
        <taxon>Bacteria</taxon>
        <taxon>Bacillati</taxon>
        <taxon>Actinomycetota</taxon>
        <taxon>Actinomycetes</taxon>
        <taxon>Kitasatosporales</taxon>
        <taxon>Streptomycetaceae</taxon>
        <taxon>Actinacidiphila</taxon>
    </lineage>
</organism>
<proteinExistence type="predicted"/>
<dbReference type="Proteomes" id="UP000198280">
    <property type="component" value="Unassembled WGS sequence"/>
</dbReference>
<accession>A0A239NVE7</accession>
<reference evidence="1 2" key="1">
    <citation type="submission" date="2017-06" db="EMBL/GenBank/DDBJ databases">
        <authorList>
            <person name="Kim H.J."/>
            <person name="Triplett B.A."/>
        </authorList>
    </citation>
    <scope>NUCLEOTIDE SEQUENCE [LARGE SCALE GENOMIC DNA]</scope>
    <source>
        <strain evidence="1 2">CGMCC 4.1858</strain>
    </source>
</reference>
<dbReference type="AlphaFoldDB" id="A0A239NVE7"/>
<evidence type="ECO:0000313" key="1">
    <source>
        <dbReference type="EMBL" id="SNT58314.1"/>
    </source>
</evidence>
<evidence type="ECO:0000313" key="2">
    <source>
        <dbReference type="Proteomes" id="UP000198280"/>
    </source>
</evidence>
<gene>
    <name evidence="1" type="ORF">SAMN05216252_14827</name>
</gene>